<gene>
    <name evidence="3" type="ORF">DAEQUDRAFT_761294</name>
</gene>
<dbReference type="EMBL" id="KV429033">
    <property type="protein sequence ID" value="KZT74439.1"/>
    <property type="molecule type" value="Genomic_DNA"/>
</dbReference>
<evidence type="ECO:0008006" key="5">
    <source>
        <dbReference type="Google" id="ProtNLM"/>
    </source>
</evidence>
<evidence type="ECO:0000256" key="2">
    <source>
        <dbReference type="SAM" id="SignalP"/>
    </source>
</evidence>
<feature type="chain" id="PRO_5007867432" description="Macrofage activating glycoprotein" evidence="2">
    <location>
        <begin position="21"/>
        <end position="370"/>
    </location>
</feature>
<dbReference type="STRING" id="1314783.A0A165U5W7"/>
<reference evidence="3 4" key="1">
    <citation type="journal article" date="2016" name="Mol. Biol. Evol.">
        <title>Comparative Genomics of Early-Diverging Mushroom-Forming Fungi Provides Insights into the Origins of Lignocellulose Decay Capabilities.</title>
        <authorList>
            <person name="Nagy L.G."/>
            <person name="Riley R."/>
            <person name="Tritt A."/>
            <person name="Adam C."/>
            <person name="Daum C."/>
            <person name="Floudas D."/>
            <person name="Sun H."/>
            <person name="Yadav J.S."/>
            <person name="Pangilinan J."/>
            <person name="Larsson K.H."/>
            <person name="Matsuura K."/>
            <person name="Barry K."/>
            <person name="Labutti K."/>
            <person name="Kuo R."/>
            <person name="Ohm R.A."/>
            <person name="Bhattacharya S.S."/>
            <person name="Shirouzu T."/>
            <person name="Yoshinaga Y."/>
            <person name="Martin F.M."/>
            <person name="Grigoriev I.V."/>
            <person name="Hibbett D.S."/>
        </authorList>
    </citation>
    <scope>NUCLEOTIDE SEQUENCE [LARGE SCALE GENOMIC DNA]</scope>
    <source>
        <strain evidence="3 4">L-15889</strain>
    </source>
</reference>
<evidence type="ECO:0000256" key="1">
    <source>
        <dbReference type="SAM" id="MobiDB-lite"/>
    </source>
</evidence>
<keyword evidence="4" id="KW-1185">Reference proteome</keyword>
<accession>A0A165U5W7</accession>
<feature type="signal peptide" evidence="2">
    <location>
        <begin position="1"/>
        <end position="20"/>
    </location>
</feature>
<dbReference type="AlphaFoldDB" id="A0A165U5W7"/>
<feature type="region of interest" description="Disordered" evidence="1">
    <location>
        <begin position="319"/>
        <end position="345"/>
    </location>
</feature>
<evidence type="ECO:0000313" key="4">
    <source>
        <dbReference type="Proteomes" id="UP000076727"/>
    </source>
</evidence>
<proteinExistence type="predicted"/>
<keyword evidence="2" id="KW-0732">Signal</keyword>
<dbReference type="OrthoDB" id="2564904at2759"/>
<dbReference type="Proteomes" id="UP000076727">
    <property type="component" value="Unassembled WGS sequence"/>
</dbReference>
<sequence length="370" mass="38179">MSTIVALSALVAAAVSGVHAQTTTSVAPLADQTYAYSALPYQVEPIGDIRGNQVGYNRCNSSTENQESLCQTLIVNTIDDFCLWSSPNENDTIGVSEAYEVAWCAKHGHGTRIMPAGTLLGVQHITTPDYIMIVGFIDQTQVNLNANDSGGELDPHGADELGNPMGGMVYSNQYPTGNTDNSTLTQVIEWNEFIGDDQFCIKICNPSETSPTNVGLCDNVYDEVGISYNCPNAAQKGVFEVCDGDSMTPIGQYVSDGVTTTWTQPWSGTWTVPYTPTVPASSNCRTYASSDLYTDDALSTTASGSATASGATATGSGSAAASGSAASRSGSAGSASSTGTTSANTSDASHVIVSGLATVLGVGAALAFLA</sequence>
<name>A0A165U5W7_9APHY</name>
<evidence type="ECO:0000313" key="3">
    <source>
        <dbReference type="EMBL" id="KZT74439.1"/>
    </source>
</evidence>
<protein>
    <recommendedName>
        <fullName evidence="5">Macrofage activating glycoprotein</fullName>
    </recommendedName>
</protein>
<organism evidence="3 4">
    <name type="scientific">Daedalea quercina L-15889</name>
    <dbReference type="NCBI Taxonomy" id="1314783"/>
    <lineage>
        <taxon>Eukaryota</taxon>
        <taxon>Fungi</taxon>
        <taxon>Dikarya</taxon>
        <taxon>Basidiomycota</taxon>
        <taxon>Agaricomycotina</taxon>
        <taxon>Agaricomycetes</taxon>
        <taxon>Polyporales</taxon>
        <taxon>Fomitopsis</taxon>
    </lineage>
</organism>